<name>A0AAD7HJR9_9AGAR</name>
<sequence length="168" mass="18525">MDEHDQFLQEGNREIQILKALLRHTDNPILQDFTDHYVPLVKLVMTARLDESAKKLKAQAAYLTGLAGVASFLASVQIGFFPLIGAPDCDADPTPDGCNTHTVFIRALINFFSYLALSFDGLGALFALLTARSLLQASSDIQDLMDDKHNIDGFIWHIYCPNIICGGI</sequence>
<keyword evidence="1" id="KW-0812">Transmembrane</keyword>
<protein>
    <submittedName>
        <fullName evidence="2">Uncharacterized protein</fullName>
    </submittedName>
</protein>
<dbReference type="Proteomes" id="UP001215598">
    <property type="component" value="Unassembled WGS sequence"/>
</dbReference>
<accession>A0AAD7HJR9</accession>
<feature type="transmembrane region" description="Helical" evidence="1">
    <location>
        <begin position="104"/>
        <end position="129"/>
    </location>
</feature>
<evidence type="ECO:0000313" key="3">
    <source>
        <dbReference type="Proteomes" id="UP001215598"/>
    </source>
</evidence>
<organism evidence="2 3">
    <name type="scientific">Mycena metata</name>
    <dbReference type="NCBI Taxonomy" id="1033252"/>
    <lineage>
        <taxon>Eukaryota</taxon>
        <taxon>Fungi</taxon>
        <taxon>Dikarya</taxon>
        <taxon>Basidiomycota</taxon>
        <taxon>Agaricomycotina</taxon>
        <taxon>Agaricomycetes</taxon>
        <taxon>Agaricomycetidae</taxon>
        <taxon>Agaricales</taxon>
        <taxon>Marasmiineae</taxon>
        <taxon>Mycenaceae</taxon>
        <taxon>Mycena</taxon>
    </lineage>
</organism>
<feature type="transmembrane region" description="Helical" evidence="1">
    <location>
        <begin position="60"/>
        <end position="84"/>
    </location>
</feature>
<keyword evidence="3" id="KW-1185">Reference proteome</keyword>
<gene>
    <name evidence="2" type="ORF">B0H16DRAFT_1600714</name>
</gene>
<evidence type="ECO:0000313" key="2">
    <source>
        <dbReference type="EMBL" id="KAJ7722328.1"/>
    </source>
</evidence>
<reference evidence="2" key="1">
    <citation type="submission" date="2023-03" db="EMBL/GenBank/DDBJ databases">
        <title>Massive genome expansion in bonnet fungi (Mycena s.s.) driven by repeated elements and novel gene families across ecological guilds.</title>
        <authorList>
            <consortium name="Lawrence Berkeley National Laboratory"/>
            <person name="Harder C.B."/>
            <person name="Miyauchi S."/>
            <person name="Viragh M."/>
            <person name="Kuo A."/>
            <person name="Thoen E."/>
            <person name="Andreopoulos B."/>
            <person name="Lu D."/>
            <person name="Skrede I."/>
            <person name="Drula E."/>
            <person name="Henrissat B."/>
            <person name="Morin E."/>
            <person name="Kohler A."/>
            <person name="Barry K."/>
            <person name="LaButti K."/>
            <person name="Morin E."/>
            <person name="Salamov A."/>
            <person name="Lipzen A."/>
            <person name="Mereny Z."/>
            <person name="Hegedus B."/>
            <person name="Baldrian P."/>
            <person name="Stursova M."/>
            <person name="Weitz H."/>
            <person name="Taylor A."/>
            <person name="Grigoriev I.V."/>
            <person name="Nagy L.G."/>
            <person name="Martin F."/>
            <person name="Kauserud H."/>
        </authorList>
    </citation>
    <scope>NUCLEOTIDE SEQUENCE</scope>
    <source>
        <strain evidence="2">CBHHK182m</strain>
    </source>
</reference>
<keyword evidence="1" id="KW-1133">Transmembrane helix</keyword>
<evidence type="ECO:0000256" key="1">
    <source>
        <dbReference type="SAM" id="Phobius"/>
    </source>
</evidence>
<keyword evidence="1" id="KW-0472">Membrane</keyword>
<dbReference type="AlphaFoldDB" id="A0AAD7HJR9"/>
<dbReference type="EMBL" id="JARKIB010000221">
    <property type="protein sequence ID" value="KAJ7722328.1"/>
    <property type="molecule type" value="Genomic_DNA"/>
</dbReference>
<comment type="caution">
    <text evidence="2">The sequence shown here is derived from an EMBL/GenBank/DDBJ whole genome shotgun (WGS) entry which is preliminary data.</text>
</comment>
<proteinExistence type="predicted"/>